<reference evidence="12" key="1">
    <citation type="submission" date="2019-03" db="EMBL/GenBank/DDBJ databases">
        <title>Genome sequencing and reference-guided assembly of Black Bengal Goat (Capra hircus).</title>
        <authorList>
            <person name="Siddiki A.Z."/>
            <person name="Baten A."/>
            <person name="Billah M."/>
            <person name="Alam M.A.U."/>
            <person name="Shawrob K.S.M."/>
            <person name="Saha S."/>
            <person name="Chowdhury M."/>
            <person name="Rahman A.H."/>
            <person name="Stear M."/>
            <person name="Miah G."/>
            <person name="Das G.B."/>
            <person name="Hossain M.M."/>
            <person name="Kumkum M."/>
            <person name="Islam M.S."/>
            <person name="Mollah A.M."/>
            <person name="Ahsan A."/>
            <person name="Tusar F."/>
            <person name="Khan M.K.I."/>
        </authorList>
    </citation>
    <scope>NUCLEOTIDE SEQUENCE [LARGE SCALE GENOMIC DNA]</scope>
</reference>
<keyword evidence="5" id="KW-0165">Cleavage on pair of basic residues</keyword>
<evidence type="ECO:0000256" key="8">
    <source>
        <dbReference type="ARBA" id="ARBA00023320"/>
    </source>
</evidence>
<proteinExistence type="inferred from homology"/>
<dbReference type="Pfam" id="PF01296">
    <property type="entry name" value="Galanin"/>
    <property type="match status" value="1"/>
</dbReference>
<keyword evidence="4" id="KW-0964">Secreted</keyword>
<name>A0A8C2P2J2_CAPHI</name>
<dbReference type="PANTHER" id="PTHR20950">
    <property type="entry name" value="GALANIN-RELATED PEPTIDE"/>
    <property type="match status" value="1"/>
</dbReference>
<evidence type="ECO:0000256" key="4">
    <source>
        <dbReference type="ARBA" id="ARBA00022525"/>
    </source>
</evidence>
<dbReference type="InterPro" id="IPR008174">
    <property type="entry name" value="Galanin"/>
</dbReference>
<dbReference type="GO" id="GO:0050829">
    <property type="term" value="P:defense response to Gram-negative bacterium"/>
    <property type="evidence" value="ECO:0007669"/>
    <property type="project" value="TreeGrafter"/>
</dbReference>
<evidence type="ECO:0000256" key="5">
    <source>
        <dbReference type="ARBA" id="ARBA00022685"/>
    </source>
</evidence>
<accession>A0A8C2P2J2</accession>
<evidence type="ECO:0000256" key="10">
    <source>
        <dbReference type="SAM" id="MobiDB-lite"/>
    </source>
</evidence>
<sequence length="347" mass="36616">GPGAKTPESRLNLGSSSQSQDTESRQDPRTSESAGAEPAGRAPSPLIPGSFLWKTAAFPGPRGRERNRHRNGGSETERERGQAHTHSHTHTHTHTLSDLFIQQHLFGSGDAFTGCRRVSHPCTTTLGVQRFFAGGGGVLCPGGWSDLGLHPLDAEAPSRVRTRGRAAERAQGARLAERRVLATRGLLRLPSARLSSSGIKAGVSGAGTRTGRQEKGGEVCPFQRAFLSAQPSGPEMPLSVRLLLLAVLLSLAETPASAPVHGGRGGWTLNSAGYLLGPVLSPPPRVDRGRKKTTLGILDLWRAIDGLPYSQSLRASRSLGETTAKAEIGDPGVLGQKVLKEEDALGS</sequence>
<dbReference type="Ensembl" id="ENSCHIT00010019354.1">
    <property type="protein sequence ID" value="ENSCHIP00010013728.1"/>
    <property type="gene ID" value="ENSCHIG00010010111.1"/>
</dbReference>
<comment type="subcellular location">
    <subcellularLocation>
        <location evidence="1">Secreted</location>
    </subcellularLocation>
</comment>
<evidence type="ECO:0000256" key="1">
    <source>
        <dbReference type="ARBA" id="ARBA00004613"/>
    </source>
</evidence>
<dbReference type="AlphaFoldDB" id="A0A8C2P2J2"/>
<keyword evidence="8" id="KW-0527">Neuropeptide</keyword>
<dbReference type="GO" id="GO:0061844">
    <property type="term" value="P:antimicrobial humoral immune response mediated by antimicrobial peptide"/>
    <property type="evidence" value="ECO:0007669"/>
    <property type="project" value="TreeGrafter"/>
</dbReference>
<organism evidence="12">
    <name type="scientific">Capra hircus</name>
    <name type="common">Goat</name>
    <dbReference type="NCBI Taxonomy" id="9925"/>
    <lineage>
        <taxon>Eukaryota</taxon>
        <taxon>Metazoa</taxon>
        <taxon>Chordata</taxon>
        <taxon>Craniata</taxon>
        <taxon>Vertebrata</taxon>
        <taxon>Euteleostomi</taxon>
        <taxon>Mammalia</taxon>
        <taxon>Eutheria</taxon>
        <taxon>Laurasiatheria</taxon>
        <taxon>Artiodactyla</taxon>
        <taxon>Ruminantia</taxon>
        <taxon>Pecora</taxon>
        <taxon>Bovidae</taxon>
        <taxon>Caprinae</taxon>
        <taxon>Capra</taxon>
    </lineage>
</organism>
<evidence type="ECO:0000256" key="7">
    <source>
        <dbReference type="ARBA" id="ARBA00022729"/>
    </source>
</evidence>
<feature type="domain" description="Galanin" evidence="11">
    <location>
        <begin position="266"/>
        <end position="278"/>
    </location>
</feature>
<dbReference type="GO" id="GO:0042595">
    <property type="term" value="P:behavioral response to starvation"/>
    <property type="evidence" value="ECO:0007669"/>
    <property type="project" value="TreeGrafter"/>
</dbReference>
<dbReference type="PANTHER" id="PTHR20950:SF1">
    <property type="entry name" value="GALANIN-LIKE PEPTIDE"/>
    <property type="match status" value="1"/>
</dbReference>
<dbReference type="InterPro" id="IPR039244">
    <property type="entry name" value="GALP"/>
</dbReference>
<evidence type="ECO:0000256" key="6">
    <source>
        <dbReference type="ARBA" id="ARBA00022702"/>
    </source>
</evidence>
<comment type="function">
    <text evidence="9">Hypothalamic neuropeptide which binds to the G-protein-coupled galanin receptors (GALR1, GALR2 and GALR3). Involved in a large number of putative physiological functions in CNS homeostatic processes, including the regulation of gonadotropin-releasing hormone secretion.</text>
</comment>
<evidence type="ECO:0000256" key="2">
    <source>
        <dbReference type="ARBA" id="ARBA00006871"/>
    </source>
</evidence>
<dbReference type="PROSITE" id="PS00861">
    <property type="entry name" value="GALANIN"/>
    <property type="match status" value="1"/>
</dbReference>
<dbReference type="GO" id="GO:0007218">
    <property type="term" value="P:neuropeptide signaling pathway"/>
    <property type="evidence" value="ECO:0007669"/>
    <property type="project" value="UniProtKB-KW"/>
</dbReference>
<protein>
    <recommendedName>
        <fullName evidence="3">Galanin-like peptide</fullName>
    </recommendedName>
</protein>
<feature type="compositionally biased region" description="Basic residues" evidence="10">
    <location>
        <begin position="83"/>
        <end position="93"/>
    </location>
</feature>
<evidence type="ECO:0000256" key="9">
    <source>
        <dbReference type="ARBA" id="ARBA00025486"/>
    </source>
</evidence>
<feature type="compositionally biased region" description="Polar residues" evidence="10">
    <location>
        <begin position="12"/>
        <end position="21"/>
    </location>
</feature>
<comment type="similarity">
    <text evidence="2">Belongs to the galanin family.</text>
</comment>
<evidence type="ECO:0000256" key="3">
    <source>
        <dbReference type="ARBA" id="ARBA00016022"/>
    </source>
</evidence>
<evidence type="ECO:0000259" key="11">
    <source>
        <dbReference type="PROSITE" id="PS00861"/>
    </source>
</evidence>
<reference evidence="12" key="2">
    <citation type="submission" date="2025-08" db="UniProtKB">
        <authorList>
            <consortium name="Ensembl"/>
        </authorList>
    </citation>
    <scope>IDENTIFICATION</scope>
</reference>
<keyword evidence="7" id="KW-0732">Signal</keyword>
<keyword evidence="6" id="KW-0372">Hormone</keyword>
<dbReference type="GO" id="GO:0005179">
    <property type="term" value="F:hormone activity"/>
    <property type="evidence" value="ECO:0007669"/>
    <property type="project" value="UniProtKB-KW"/>
</dbReference>
<feature type="region of interest" description="Disordered" evidence="10">
    <location>
        <begin position="1"/>
        <end position="94"/>
    </location>
</feature>
<evidence type="ECO:0000313" key="12">
    <source>
        <dbReference type="Ensembl" id="ENSCHIP00010013728.1"/>
    </source>
</evidence>
<dbReference type="GO" id="GO:0005576">
    <property type="term" value="C:extracellular region"/>
    <property type="evidence" value="ECO:0007669"/>
    <property type="project" value="UniProtKB-SubCell"/>
</dbReference>